<dbReference type="InterPro" id="IPR044639">
    <property type="entry name" value="CGS1/2"/>
</dbReference>
<dbReference type="GO" id="GO:0009086">
    <property type="term" value="P:methionine biosynthetic process"/>
    <property type="evidence" value="ECO:0007669"/>
    <property type="project" value="InterPro"/>
</dbReference>
<dbReference type="FunFam" id="3.40.640.10:FF:000046">
    <property type="entry name" value="Cystathionine gamma-lyase"/>
    <property type="match status" value="1"/>
</dbReference>
<dbReference type="PIRSF" id="PIRSF001434">
    <property type="entry name" value="CGS"/>
    <property type="match status" value="1"/>
</dbReference>
<dbReference type="GO" id="GO:0030170">
    <property type="term" value="F:pyridoxal phosphate binding"/>
    <property type="evidence" value="ECO:0007669"/>
    <property type="project" value="InterPro"/>
</dbReference>
<dbReference type="InterPro" id="IPR015421">
    <property type="entry name" value="PyrdxlP-dep_Trfase_major"/>
</dbReference>
<comment type="cofactor">
    <cofactor evidence="1 4">
        <name>pyridoxal 5'-phosphate</name>
        <dbReference type="ChEBI" id="CHEBI:597326"/>
    </cofactor>
</comment>
<proteinExistence type="inferred from homology"/>
<comment type="caution">
    <text evidence="5">The sequence shown here is derived from an EMBL/GenBank/DDBJ whole genome shotgun (WGS) entry which is preliminary data.</text>
</comment>
<dbReference type="PANTHER" id="PTHR43379:SF1">
    <property type="entry name" value="CYSTATHIONINE GAMMA-SYNTHASE 1, CHLOROPLASTIC-RELATED"/>
    <property type="match status" value="1"/>
</dbReference>
<protein>
    <submittedName>
        <fullName evidence="5">Cys/Met metabolism pyridoxal-phosphate-dependent protein</fullName>
    </submittedName>
</protein>
<dbReference type="InterPro" id="IPR054542">
    <property type="entry name" value="Cys_met_metab_PP"/>
</dbReference>
<evidence type="ECO:0000256" key="4">
    <source>
        <dbReference type="RuleBase" id="RU362118"/>
    </source>
</evidence>
<sequence>MTNKKKTYYSNSLISPIYQTATYYFQDTAQIIKQHEQEIKLGRYGRYDNPSWLEVEEKVAALDKMENALIFPSGMSAITTSLLTFLKQDDKLLYTGQTYRNIRKLCMDILSKIGITAVPLYQSDTKQFEDQFKARYSEDVRLVFIEMPSNPHLYLVDIAMIKEQLRDDTLLIVDSTLSTPINLQPIDFGADLIIHSATKYMAGHGDILAGTVSGSADLIEQIRNYRNVTGAIVDPNTAFFLNRGMKTLPLRMNHLNEVGLKLARYLEAHDKVRQVYYTALPSHPHHALAKKYLTDHGGVVSFELEAGEKETTQFVDALQIPFMGTNFGLADSMIEQCAIFTYYQLTPQERAEIGITDSLVRYSIGYEDDVEDIIQDLEQALAIL</sequence>
<dbReference type="SUPFAM" id="SSF53383">
    <property type="entry name" value="PLP-dependent transferases"/>
    <property type="match status" value="1"/>
</dbReference>
<keyword evidence="2 3" id="KW-0663">Pyridoxal phosphate</keyword>
<evidence type="ECO:0000313" key="5">
    <source>
        <dbReference type="EMBL" id="KHD11747.1"/>
    </source>
</evidence>
<dbReference type="Gene3D" id="3.40.640.10">
    <property type="entry name" value="Type I PLP-dependent aspartate aminotransferase-like (Major domain)"/>
    <property type="match status" value="1"/>
</dbReference>
<keyword evidence="6" id="KW-1185">Reference proteome</keyword>
<organism evidence="5 6">
    <name type="scientific">Candidatus Thiomargarita nelsonii</name>
    <dbReference type="NCBI Taxonomy" id="1003181"/>
    <lineage>
        <taxon>Bacteria</taxon>
        <taxon>Pseudomonadati</taxon>
        <taxon>Pseudomonadota</taxon>
        <taxon>Gammaproteobacteria</taxon>
        <taxon>Thiotrichales</taxon>
        <taxon>Thiotrichaceae</taxon>
        <taxon>Thiomargarita</taxon>
    </lineage>
</organism>
<name>A0A0A6PM72_9GAMM</name>
<comment type="similarity">
    <text evidence="4">Belongs to the trans-sulfuration enzymes family.</text>
</comment>
<accession>A0A0A6PM72</accession>
<evidence type="ECO:0000256" key="2">
    <source>
        <dbReference type="ARBA" id="ARBA00022898"/>
    </source>
</evidence>
<dbReference type="Pfam" id="PF01053">
    <property type="entry name" value="Cys_Met_Meta_PP"/>
    <property type="match status" value="1"/>
</dbReference>
<dbReference type="InterPro" id="IPR015424">
    <property type="entry name" value="PyrdxlP-dep_Trfase"/>
</dbReference>
<dbReference type="PANTHER" id="PTHR43379">
    <property type="entry name" value="CYSTATHIONINE GAMMA-SYNTHASE"/>
    <property type="match status" value="1"/>
</dbReference>
<dbReference type="PROSITE" id="PS00868">
    <property type="entry name" value="CYS_MET_METAB_PP"/>
    <property type="match status" value="1"/>
</dbReference>
<evidence type="ECO:0000256" key="3">
    <source>
        <dbReference type="PIRSR" id="PIRSR001434-2"/>
    </source>
</evidence>
<dbReference type="GO" id="GO:0003962">
    <property type="term" value="F:cystathionine gamma-synthase activity"/>
    <property type="evidence" value="ECO:0007669"/>
    <property type="project" value="InterPro"/>
</dbReference>
<gene>
    <name evidence="5" type="ORF">PN36_20785</name>
</gene>
<dbReference type="GO" id="GO:0019346">
    <property type="term" value="P:transsulfuration"/>
    <property type="evidence" value="ECO:0007669"/>
    <property type="project" value="InterPro"/>
</dbReference>
<evidence type="ECO:0000256" key="1">
    <source>
        <dbReference type="ARBA" id="ARBA00001933"/>
    </source>
</evidence>
<dbReference type="Proteomes" id="UP000030428">
    <property type="component" value="Unassembled WGS sequence"/>
</dbReference>
<reference evidence="5 6" key="1">
    <citation type="journal article" date="2016" name="Front. Microbiol.">
        <title>Single-Cell (Meta-)Genomics of a Dimorphic Candidatus Thiomargarita nelsonii Reveals Genomic Plasticity.</title>
        <authorList>
            <person name="Flood B.E."/>
            <person name="Fliss P."/>
            <person name="Jones D.S."/>
            <person name="Dick G.J."/>
            <person name="Jain S."/>
            <person name="Kaster A.K."/>
            <person name="Winkel M."/>
            <person name="Mussmann M."/>
            <person name="Bailey J."/>
        </authorList>
    </citation>
    <scope>NUCLEOTIDE SEQUENCE [LARGE SCALE GENOMIC DNA]</scope>
    <source>
        <strain evidence="5">Hydrate Ridge</strain>
    </source>
</reference>
<evidence type="ECO:0000313" key="6">
    <source>
        <dbReference type="Proteomes" id="UP000030428"/>
    </source>
</evidence>
<dbReference type="AlphaFoldDB" id="A0A0A6PM72"/>
<dbReference type="Gene3D" id="3.90.1150.10">
    <property type="entry name" value="Aspartate Aminotransferase, domain 1"/>
    <property type="match status" value="1"/>
</dbReference>
<dbReference type="CDD" id="cd00614">
    <property type="entry name" value="CGS_like"/>
    <property type="match status" value="1"/>
</dbReference>
<feature type="modified residue" description="N6-(pyridoxal phosphate)lysine" evidence="3">
    <location>
        <position position="199"/>
    </location>
</feature>
<dbReference type="InterPro" id="IPR000277">
    <property type="entry name" value="Cys/Met-Metab_PyrdxlP-dep_enz"/>
</dbReference>
<dbReference type="InterPro" id="IPR015422">
    <property type="entry name" value="PyrdxlP-dep_Trfase_small"/>
</dbReference>
<dbReference type="EMBL" id="JSZA02000091">
    <property type="protein sequence ID" value="KHD11747.1"/>
    <property type="molecule type" value="Genomic_DNA"/>
</dbReference>